<accession>A0A9D5CIR0</accession>
<proteinExistence type="predicted"/>
<reference evidence="2" key="2">
    <citation type="journal article" date="2022" name="Hortic Res">
        <title>The genome of Dioscorea zingiberensis sheds light on the biosynthesis, origin and evolution of the medicinally important diosgenin saponins.</title>
        <authorList>
            <person name="Li Y."/>
            <person name="Tan C."/>
            <person name="Li Z."/>
            <person name="Guo J."/>
            <person name="Li S."/>
            <person name="Chen X."/>
            <person name="Wang C."/>
            <person name="Dai X."/>
            <person name="Yang H."/>
            <person name="Song W."/>
            <person name="Hou L."/>
            <person name="Xu J."/>
            <person name="Tong Z."/>
            <person name="Xu A."/>
            <person name="Yuan X."/>
            <person name="Wang W."/>
            <person name="Yang Q."/>
            <person name="Chen L."/>
            <person name="Sun Z."/>
            <person name="Wang K."/>
            <person name="Pan B."/>
            <person name="Chen J."/>
            <person name="Bao Y."/>
            <person name="Liu F."/>
            <person name="Qi X."/>
            <person name="Gang D.R."/>
            <person name="Wen J."/>
            <person name="Li J."/>
        </authorList>
    </citation>
    <scope>NUCLEOTIDE SEQUENCE</scope>
    <source>
        <strain evidence="2">Dzin_1.0</strain>
    </source>
</reference>
<evidence type="ECO:0000256" key="1">
    <source>
        <dbReference type="SAM" id="MobiDB-lite"/>
    </source>
</evidence>
<dbReference type="AlphaFoldDB" id="A0A9D5CIR0"/>
<evidence type="ECO:0000313" key="2">
    <source>
        <dbReference type="EMBL" id="KAJ0973674.1"/>
    </source>
</evidence>
<reference evidence="2" key="1">
    <citation type="submission" date="2021-03" db="EMBL/GenBank/DDBJ databases">
        <authorList>
            <person name="Li Z."/>
            <person name="Yang C."/>
        </authorList>
    </citation>
    <scope>NUCLEOTIDE SEQUENCE</scope>
    <source>
        <strain evidence="2">Dzin_1.0</strain>
        <tissue evidence="2">Leaf</tissue>
    </source>
</reference>
<name>A0A9D5CIR0_9LILI</name>
<dbReference type="OrthoDB" id="294251at2759"/>
<gene>
    <name evidence="2" type="ORF">J5N97_015639</name>
</gene>
<protein>
    <submittedName>
        <fullName evidence="2">Uncharacterized protein</fullName>
    </submittedName>
</protein>
<dbReference type="Proteomes" id="UP001085076">
    <property type="component" value="Miscellaneous, Linkage group lg04"/>
</dbReference>
<feature type="compositionally biased region" description="Basic and acidic residues" evidence="1">
    <location>
        <begin position="80"/>
        <end position="97"/>
    </location>
</feature>
<dbReference type="EMBL" id="JAGGNH010000004">
    <property type="protein sequence ID" value="KAJ0973674.1"/>
    <property type="molecule type" value="Genomic_DNA"/>
</dbReference>
<evidence type="ECO:0000313" key="3">
    <source>
        <dbReference type="Proteomes" id="UP001085076"/>
    </source>
</evidence>
<feature type="region of interest" description="Disordered" evidence="1">
    <location>
        <begin position="68"/>
        <end position="97"/>
    </location>
</feature>
<keyword evidence="3" id="KW-1185">Reference proteome</keyword>
<organism evidence="2 3">
    <name type="scientific">Dioscorea zingiberensis</name>
    <dbReference type="NCBI Taxonomy" id="325984"/>
    <lineage>
        <taxon>Eukaryota</taxon>
        <taxon>Viridiplantae</taxon>
        <taxon>Streptophyta</taxon>
        <taxon>Embryophyta</taxon>
        <taxon>Tracheophyta</taxon>
        <taxon>Spermatophyta</taxon>
        <taxon>Magnoliopsida</taxon>
        <taxon>Liliopsida</taxon>
        <taxon>Dioscoreales</taxon>
        <taxon>Dioscoreaceae</taxon>
        <taxon>Dioscorea</taxon>
    </lineage>
</organism>
<comment type="caution">
    <text evidence="2">The sequence shown here is derived from an EMBL/GenBank/DDBJ whole genome shotgun (WGS) entry which is preliminary data.</text>
</comment>
<sequence>MERDTVGLVDIQGLASFMMKGTILFGMNTIQSIFVGHSAGAQVIRALQEMLADKVAKKMNCHPFRFGFVKQDQTNSPEGFKSRPTNEHEREEKSQKN</sequence>